<protein>
    <submittedName>
        <fullName evidence="4">Diptericin A-like</fullName>
    </submittedName>
</protein>
<feature type="chain" id="PRO_5027582934" evidence="2">
    <location>
        <begin position="21"/>
        <end position="111"/>
    </location>
</feature>
<dbReference type="GeneID" id="117570632"/>
<dbReference type="RefSeq" id="XP_034108291.1">
    <property type="nucleotide sequence ID" value="XM_034252400.2"/>
</dbReference>
<accession>A0A6P8WX35</accession>
<evidence type="ECO:0000256" key="1">
    <source>
        <dbReference type="SAM" id="MobiDB-lite"/>
    </source>
</evidence>
<keyword evidence="3" id="KW-1185">Reference proteome</keyword>
<organism evidence="3 4">
    <name type="scientific">Drosophila albomicans</name>
    <name type="common">Fruit fly</name>
    <dbReference type="NCBI Taxonomy" id="7291"/>
    <lineage>
        <taxon>Eukaryota</taxon>
        <taxon>Metazoa</taxon>
        <taxon>Ecdysozoa</taxon>
        <taxon>Arthropoda</taxon>
        <taxon>Hexapoda</taxon>
        <taxon>Insecta</taxon>
        <taxon>Pterygota</taxon>
        <taxon>Neoptera</taxon>
        <taxon>Endopterygota</taxon>
        <taxon>Diptera</taxon>
        <taxon>Brachycera</taxon>
        <taxon>Muscomorpha</taxon>
        <taxon>Ephydroidea</taxon>
        <taxon>Drosophilidae</taxon>
        <taxon>Drosophila</taxon>
    </lineage>
</organism>
<feature type="region of interest" description="Disordered" evidence="1">
    <location>
        <begin position="26"/>
        <end position="52"/>
    </location>
</feature>
<keyword evidence="2" id="KW-0732">Signal</keyword>
<proteinExistence type="predicted"/>
<feature type="signal peptide" evidence="2">
    <location>
        <begin position="1"/>
        <end position="20"/>
    </location>
</feature>
<name>A0A6P8WX35_DROAB</name>
<dbReference type="OrthoDB" id="7843315at2759"/>
<feature type="compositionally biased region" description="Low complexity" evidence="1">
    <location>
        <begin position="34"/>
        <end position="46"/>
    </location>
</feature>
<evidence type="ECO:0000313" key="4">
    <source>
        <dbReference type="RefSeq" id="XP_034108291.1"/>
    </source>
</evidence>
<evidence type="ECO:0000256" key="2">
    <source>
        <dbReference type="SAM" id="SignalP"/>
    </source>
</evidence>
<sequence length="111" mass="12442">MNMKFTIIALVCCFASCIVAYPNNPNPEQKLRWDPPQQRNDQQQNRFQLDGGVGHDKFGKDVHVSGQVPVWTSDNKRHEVDVAGHYGQHLGGPYGNSPPSWGAGAGYRFRF</sequence>
<gene>
    <name evidence="4" type="primary">LOC117570632</name>
</gene>
<evidence type="ECO:0000313" key="3">
    <source>
        <dbReference type="Proteomes" id="UP000515160"/>
    </source>
</evidence>
<reference evidence="4" key="1">
    <citation type="submission" date="2025-08" db="UniProtKB">
        <authorList>
            <consortium name="RefSeq"/>
        </authorList>
    </citation>
    <scope>IDENTIFICATION</scope>
    <source>
        <strain evidence="4">15112-1751.03</strain>
        <tissue evidence="4">Whole Adult</tissue>
    </source>
</reference>
<dbReference type="AlphaFoldDB" id="A0A6P8WX35"/>
<dbReference type="Proteomes" id="UP000515160">
    <property type="component" value="Chromosome 3"/>
</dbReference>